<accession>A0A915JD15</accession>
<evidence type="ECO:0000256" key="1">
    <source>
        <dbReference type="SAM" id="Phobius"/>
    </source>
</evidence>
<proteinExistence type="predicted"/>
<keyword evidence="1" id="KW-1133">Transmembrane helix</keyword>
<keyword evidence="1" id="KW-0472">Membrane</keyword>
<evidence type="ECO:0000313" key="3">
    <source>
        <dbReference type="WBParaSite" id="nRc.2.0.1.t23511-RA"/>
    </source>
</evidence>
<sequence length="327" mass="37496">MSISINRKGINKCDNKRRNAKNVHLRRKEAEERGQKFVKTSLQFVQPCRASYLVQKSPANIEINVRCLKSATVLKNRTVFYFTNFIPDSLIKIGDRRRLSSTAVDCHRLFIYTCLFRRNGMPAECNRTKSKFSFRSVRLEHCSNNYPRPPPIKKAMDDVLDGGEFSPKSKGFRTTTFNLEPEIIPRLSIAESHIQMSVSQEVISSNNEVYDMDMSTEHQLKLIREDSRRKVRRLVAIVGVTLTVLCVVLVVVSLSFGPKFEEMCKKCRRTTSTNGRSPFSSINSNFNSLHQHQQLVKDETSANKRFENKLDFSATTTLRTTRTANDS</sequence>
<name>A0A915JD15_ROMCU</name>
<dbReference type="WBParaSite" id="nRc.2.0.1.t23511-RA">
    <property type="protein sequence ID" value="nRc.2.0.1.t23511-RA"/>
    <property type="gene ID" value="nRc.2.0.1.g23511"/>
</dbReference>
<reference evidence="3" key="1">
    <citation type="submission" date="2022-11" db="UniProtKB">
        <authorList>
            <consortium name="WormBaseParasite"/>
        </authorList>
    </citation>
    <scope>IDENTIFICATION</scope>
</reference>
<keyword evidence="2" id="KW-1185">Reference proteome</keyword>
<organism evidence="2 3">
    <name type="scientific">Romanomermis culicivorax</name>
    <name type="common">Nematode worm</name>
    <dbReference type="NCBI Taxonomy" id="13658"/>
    <lineage>
        <taxon>Eukaryota</taxon>
        <taxon>Metazoa</taxon>
        <taxon>Ecdysozoa</taxon>
        <taxon>Nematoda</taxon>
        <taxon>Enoplea</taxon>
        <taxon>Dorylaimia</taxon>
        <taxon>Mermithida</taxon>
        <taxon>Mermithoidea</taxon>
        <taxon>Mermithidae</taxon>
        <taxon>Romanomermis</taxon>
    </lineage>
</organism>
<dbReference type="AlphaFoldDB" id="A0A915JD15"/>
<keyword evidence="1" id="KW-0812">Transmembrane</keyword>
<feature type="transmembrane region" description="Helical" evidence="1">
    <location>
        <begin position="234"/>
        <end position="256"/>
    </location>
</feature>
<evidence type="ECO:0000313" key="2">
    <source>
        <dbReference type="Proteomes" id="UP000887565"/>
    </source>
</evidence>
<dbReference type="Proteomes" id="UP000887565">
    <property type="component" value="Unplaced"/>
</dbReference>
<protein>
    <submittedName>
        <fullName evidence="3">Uncharacterized protein</fullName>
    </submittedName>
</protein>